<name>D5MKC0_METO1</name>
<dbReference type="KEGG" id="mox:DAMO_2669"/>
<evidence type="ECO:0000313" key="2">
    <source>
        <dbReference type="Proteomes" id="UP000006898"/>
    </source>
</evidence>
<organism evidence="1 2">
    <name type="scientific">Methylomirabilis oxygeniifera</name>
    <dbReference type="NCBI Taxonomy" id="671143"/>
    <lineage>
        <taxon>Bacteria</taxon>
        <taxon>Candidatus Methylomirabilota</taxon>
        <taxon>Candidatus Methylomirabilia</taxon>
        <taxon>Candidatus Methylomirabilales</taxon>
        <taxon>Candidatus Methylomirabilaceae</taxon>
        <taxon>Candidatus Methylomirabilis</taxon>
    </lineage>
</organism>
<reference evidence="1 2" key="1">
    <citation type="journal article" date="2010" name="Nature">
        <title>Nitrite-driven anaerobic methane oxidation by oxygenic bacteria.</title>
        <authorList>
            <person name="Ettwig K.F."/>
            <person name="Butler M.K."/>
            <person name="Le Paslier D."/>
            <person name="Pelletier E."/>
            <person name="Mangenot S."/>
            <person name="Kuypers M.M.M."/>
            <person name="Schreiber F."/>
            <person name="Dutilh B.E."/>
            <person name="Zedelius J."/>
            <person name="de Beer D."/>
            <person name="Gloerich J."/>
            <person name="Wessels H.J.C.T."/>
            <person name="van Allen T."/>
            <person name="Luesken F."/>
            <person name="Wu M."/>
            <person name="van de Pas-Schoonen K.T."/>
            <person name="Op den Camp H.J.M."/>
            <person name="Janssen-Megens E.M."/>
            <person name="Francoijs K-J."/>
            <person name="Stunnenberg H."/>
            <person name="Weissenbach J."/>
            <person name="Jetten M.S.M."/>
            <person name="Strous M."/>
        </authorList>
    </citation>
    <scope>NUCLEOTIDE SEQUENCE [LARGE SCALE GENOMIC DNA]</scope>
</reference>
<dbReference type="EMBL" id="FP565575">
    <property type="protein sequence ID" value="CBE69742.1"/>
    <property type="molecule type" value="Genomic_DNA"/>
</dbReference>
<accession>D5MKC0</accession>
<dbReference type="STRING" id="671143.DAMO_2669"/>
<gene>
    <name evidence="1" type="ORF">DAMO_2669</name>
</gene>
<dbReference type="AlphaFoldDB" id="D5MKC0"/>
<proteinExistence type="predicted"/>
<evidence type="ECO:0000313" key="1">
    <source>
        <dbReference type="EMBL" id="CBE69742.1"/>
    </source>
</evidence>
<dbReference type="Proteomes" id="UP000006898">
    <property type="component" value="Chromosome"/>
</dbReference>
<protein>
    <submittedName>
        <fullName evidence="1">Uncharacterized protein</fullName>
    </submittedName>
</protein>
<dbReference type="HOGENOM" id="CLU_2750248_0_0_0"/>
<sequence>MIFAKAGCPGGLFLSFSLRVAQGERGAKPVPLASASLRPTSGSSRLQLRRARSTPLPPLIRAALSHEISR</sequence>